<evidence type="ECO:0000313" key="2">
    <source>
        <dbReference type="EMBL" id="JAD26398.1"/>
    </source>
</evidence>
<protein>
    <submittedName>
        <fullName evidence="2">Uncharacterized protein</fullName>
    </submittedName>
</protein>
<proteinExistence type="predicted"/>
<sequence>MQAGGQSSPNTSSMRRCSSSGTSSPSLLLQVNVNFSRCFLVHSMAFVANELGYTFSKPISSRFLR</sequence>
<evidence type="ECO:0000256" key="1">
    <source>
        <dbReference type="SAM" id="MobiDB-lite"/>
    </source>
</evidence>
<name>A0A0A8YLG1_ARUDO</name>
<organism evidence="2">
    <name type="scientific">Arundo donax</name>
    <name type="common">Giant reed</name>
    <name type="synonym">Donax arundinaceus</name>
    <dbReference type="NCBI Taxonomy" id="35708"/>
    <lineage>
        <taxon>Eukaryota</taxon>
        <taxon>Viridiplantae</taxon>
        <taxon>Streptophyta</taxon>
        <taxon>Embryophyta</taxon>
        <taxon>Tracheophyta</taxon>
        <taxon>Spermatophyta</taxon>
        <taxon>Magnoliopsida</taxon>
        <taxon>Liliopsida</taxon>
        <taxon>Poales</taxon>
        <taxon>Poaceae</taxon>
        <taxon>PACMAD clade</taxon>
        <taxon>Arundinoideae</taxon>
        <taxon>Arundineae</taxon>
        <taxon>Arundo</taxon>
    </lineage>
</organism>
<accession>A0A0A8YLG1</accession>
<dbReference type="AlphaFoldDB" id="A0A0A8YLG1"/>
<dbReference type="EMBL" id="GBRH01271497">
    <property type="protein sequence ID" value="JAD26398.1"/>
    <property type="molecule type" value="Transcribed_RNA"/>
</dbReference>
<feature type="compositionally biased region" description="Low complexity" evidence="1">
    <location>
        <begin position="7"/>
        <end position="25"/>
    </location>
</feature>
<reference evidence="2" key="2">
    <citation type="journal article" date="2015" name="Data Brief">
        <title>Shoot transcriptome of the giant reed, Arundo donax.</title>
        <authorList>
            <person name="Barrero R.A."/>
            <person name="Guerrero F.D."/>
            <person name="Moolhuijzen P."/>
            <person name="Goolsby J.A."/>
            <person name="Tidwell J."/>
            <person name="Bellgard S.E."/>
            <person name="Bellgard M.I."/>
        </authorList>
    </citation>
    <scope>NUCLEOTIDE SEQUENCE</scope>
    <source>
        <tissue evidence="2">Shoot tissue taken approximately 20 cm above the soil surface</tissue>
    </source>
</reference>
<feature type="region of interest" description="Disordered" evidence="1">
    <location>
        <begin position="1"/>
        <end position="25"/>
    </location>
</feature>
<reference evidence="2" key="1">
    <citation type="submission" date="2014-09" db="EMBL/GenBank/DDBJ databases">
        <authorList>
            <person name="Magalhaes I.L.F."/>
            <person name="Oliveira U."/>
            <person name="Santos F.R."/>
            <person name="Vidigal T.H.D.A."/>
            <person name="Brescovit A.D."/>
            <person name="Santos A.J."/>
        </authorList>
    </citation>
    <scope>NUCLEOTIDE SEQUENCE</scope>
    <source>
        <tissue evidence="2">Shoot tissue taken approximately 20 cm above the soil surface</tissue>
    </source>
</reference>